<evidence type="ECO:0000259" key="1">
    <source>
        <dbReference type="SMART" id="SM00065"/>
    </source>
</evidence>
<protein>
    <submittedName>
        <fullName evidence="2">Transcriptional regulator</fullName>
    </submittedName>
</protein>
<name>A0A317DWP3_9PROT</name>
<dbReference type="OrthoDB" id="329702at2"/>
<dbReference type="Gene3D" id="2.30.110.10">
    <property type="entry name" value="Electron Transport, Fmn-binding Protein, Chain A"/>
    <property type="match status" value="1"/>
</dbReference>
<evidence type="ECO:0000313" key="3">
    <source>
        <dbReference type="Proteomes" id="UP000246077"/>
    </source>
</evidence>
<reference evidence="3" key="1">
    <citation type="submission" date="2018-05" db="EMBL/GenBank/DDBJ databases">
        <title>Zavarzinia sp. HR-AS.</title>
        <authorList>
            <person name="Lee Y."/>
            <person name="Jeon C.O."/>
        </authorList>
    </citation>
    <scope>NUCLEOTIDE SEQUENCE [LARGE SCALE GENOMIC DNA]</scope>
    <source>
        <strain evidence="3">DSM 1231</strain>
    </source>
</reference>
<dbReference type="Proteomes" id="UP000246077">
    <property type="component" value="Unassembled WGS sequence"/>
</dbReference>
<comment type="caution">
    <text evidence="2">The sequence shown here is derived from an EMBL/GenBank/DDBJ whole genome shotgun (WGS) entry which is preliminary data.</text>
</comment>
<gene>
    <name evidence="2" type="ORF">DKG75_17920</name>
</gene>
<accession>A0A317DWP3</accession>
<dbReference type="InterPro" id="IPR003018">
    <property type="entry name" value="GAF"/>
</dbReference>
<dbReference type="PANTHER" id="PTHR40660:SF1">
    <property type="entry name" value="5'-PHOSPHATE OXIDASE PUTATIVE DOMAIN-CONTAINING PROTEIN-RELATED"/>
    <property type="match status" value="1"/>
</dbReference>
<dbReference type="InterPro" id="IPR029016">
    <property type="entry name" value="GAF-like_dom_sf"/>
</dbReference>
<dbReference type="InterPro" id="IPR012349">
    <property type="entry name" value="Split_barrel_FMN-bd"/>
</dbReference>
<organism evidence="2 3">
    <name type="scientific">Zavarzinia compransoris</name>
    <dbReference type="NCBI Taxonomy" id="1264899"/>
    <lineage>
        <taxon>Bacteria</taxon>
        <taxon>Pseudomonadati</taxon>
        <taxon>Pseudomonadota</taxon>
        <taxon>Alphaproteobacteria</taxon>
        <taxon>Rhodospirillales</taxon>
        <taxon>Zavarziniaceae</taxon>
        <taxon>Zavarzinia</taxon>
    </lineage>
</organism>
<dbReference type="Pfam" id="PF01590">
    <property type="entry name" value="GAF"/>
    <property type="match status" value="1"/>
</dbReference>
<dbReference type="EMBL" id="QGLF01000005">
    <property type="protein sequence ID" value="PWR18852.1"/>
    <property type="molecule type" value="Genomic_DNA"/>
</dbReference>
<dbReference type="Gene3D" id="3.30.450.40">
    <property type="match status" value="1"/>
</dbReference>
<keyword evidence="3" id="KW-1185">Reference proteome</keyword>
<dbReference type="AlphaFoldDB" id="A0A317DWP3"/>
<dbReference type="RefSeq" id="WP_109922538.1">
    <property type="nucleotide sequence ID" value="NZ_QGLF01000005.1"/>
</dbReference>
<dbReference type="PANTHER" id="PTHR40660">
    <property type="entry name" value="5'-PHOSPHATE OXIDASE PUTATIVE DOMAIN-CONTAINING PROTEIN-RELATED"/>
    <property type="match status" value="1"/>
</dbReference>
<dbReference type="InterPro" id="IPR011576">
    <property type="entry name" value="Pyridox_Oxase_N"/>
</dbReference>
<feature type="domain" description="GAF" evidence="1">
    <location>
        <begin position="164"/>
        <end position="322"/>
    </location>
</feature>
<proteinExistence type="predicted"/>
<sequence length="446" mass="48610">MTRLRDIRGCFEGVIPSIIATVDGEGMPNISYLSHVYYLDDDHVALSNQYFTKTAANTRTRGHAALILVDGISGRQYQLDITFLRAEAAGELFTRMAAHLKAMSSQQGMAEIMALRSADIYRVTSCIPVPCPDLEGETGPPAAPALDRLGAAARLAAVLGAAPEADSMIDLALEGLDRVFGFRQAMILVPDADGRRLTTLASRGYDSLGIGSEVPAGQGVIGIAADSRLPLRISDMSRGRRYAAAVGGALPVAPRSIPLPGLPEALSQMAVPMIHRGQMLGVLFVESPARFAFLQEDEDALALLAGQLAAGLRLHEAEARDAPGLAPAGTMEPPAPARRIRLRYYRYDDSVFIDEGYLIKGVPGRLLYHLIAIFLREGRQEFTNREIRLAPELRLPEVKDNLETRLILLRRRLEEHQAPLRLIRTGRGRLRLELDGQPTIDVVEDA</sequence>
<dbReference type="Pfam" id="PF01243">
    <property type="entry name" value="PNPOx_N"/>
    <property type="match status" value="1"/>
</dbReference>
<dbReference type="SUPFAM" id="SSF55781">
    <property type="entry name" value="GAF domain-like"/>
    <property type="match status" value="1"/>
</dbReference>
<dbReference type="SMART" id="SM00065">
    <property type="entry name" value="GAF"/>
    <property type="match status" value="1"/>
</dbReference>
<dbReference type="SUPFAM" id="SSF50475">
    <property type="entry name" value="FMN-binding split barrel"/>
    <property type="match status" value="1"/>
</dbReference>
<evidence type="ECO:0000313" key="2">
    <source>
        <dbReference type="EMBL" id="PWR18852.1"/>
    </source>
</evidence>